<gene>
    <name evidence="1" type="ORF">BD749_2260</name>
</gene>
<dbReference type="RefSeq" id="WP_101444391.1">
    <property type="nucleotide sequence ID" value="NZ_PJMU01000002.1"/>
</dbReference>
<accession>A0A2N3UCK0</accession>
<dbReference type="OrthoDB" id="839492at2"/>
<dbReference type="Proteomes" id="UP000233782">
    <property type="component" value="Unassembled WGS sequence"/>
</dbReference>
<reference evidence="1 2" key="1">
    <citation type="submission" date="2017-12" db="EMBL/GenBank/DDBJ databases">
        <title>Genomic Encyclopedia of Type Strains, Phase III (KMG-III): the genomes of soil and plant-associated and newly described type strains.</title>
        <authorList>
            <person name="Whitman W."/>
        </authorList>
    </citation>
    <scope>NUCLEOTIDE SEQUENCE [LARGE SCALE GENOMIC DNA]</scope>
    <source>
        <strain evidence="1 2">LP43</strain>
    </source>
</reference>
<organism evidence="1 2">
    <name type="scientific">Pontibacter ramchanderi</name>
    <dbReference type="NCBI Taxonomy" id="1179743"/>
    <lineage>
        <taxon>Bacteria</taxon>
        <taxon>Pseudomonadati</taxon>
        <taxon>Bacteroidota</taxon>
        <taxon>Cytophagia</taxon>
        <taxon>Cytophagales</taxon>
        <taxon>Hymenobacteraceae</taxon>
        <taxon>Pontibacter</taxon>
    </lineage>
</organism>
<evidence type="ECO:0000313" key="2">
    <source>
        <dbReference type="Proteomes" id="UP000233782"/>
    </source>
</evidence>
<dbReference type="EMBL" id="PJMU01000002">
    <property type="protein sequence ID" value="PKV67120.1"/>
    <property type="molecule type" value="Genomic_DNA"/>
</dbReference>
<keyword evidence="2" id="KW-1185">Reference proteome</keyword>
<sequence>MAIDIQQIGKRFRFYTSIKELEMPQLIEMTGSDEAVLSNILSGKNYLLDELVGIVKNFQDLNTQWLIYGEGSMFKPMDEDGTCKDNHKGCLKKDKAAYLKQMQNMLIELDAAEVAKGHHADVEALKAKLEAYKASHPQG</sequence>
<name>A0A2N3UCK0_9BACT</name>
<evidence type="ECO:0008006" key="3">
    <source>
        <dbReference type="Google" id="ProtNLM"/>
    </source>
</evidence>
<protein>
    <recommendedName>
        <fullName evidence="3">HTH cro/C1-type domain-containing protein</fullName>
    </recommendedName>
</protein>
<comment type="caution">
    <text evidence="1">The sequence shown here is derived from an EMBL/GenBank/DDBJ whole genome shotgun (WGS) entry which is preliminary data.</text>
</comment>
<evidence type="ECO:0000313" key="1">
    <source>
        <dbReference type="EMBL" id="PKV67120.1"/>
    </source>
</evidence>
<proteinExistence type="predicted"/>
<dbReference type="AlphaFoldDB" id="A0A2N3UCK0"/>